<dbReference type="PROSITE" id="PS50104">
    <property type="entry name" value="TIR"/>
    <property type="match status" value="1"/>
</dbReference>
<dbReference type="AlphaFoldDB" id="A0A2T1ER65"/>
<protein>
    <recommendedName>
        <fullName evidence="1">TIR domain-containing protein</fullName>
    </recommendedName>
</protein>
<dbReference type="Proteomes" id="UP000239576">
    <property type="component" value="Unassembled WGS sequence"/>
</dbReference>
<evidence type="ECO:0000259" key="1">
    <source>
        <dbReference type="PROSITE" id="PS50104"/>
    </source>
</evidence>
<sequence>MMIELRNIGHDWQFSEQQKQQLQRYYDANHFLVKLMQIEGAVSEDVRAEIEDTLLLPWDELQRRQPDVYRQPQSTSPSPVRVFIAYSHEDEDLREELDRHLANLKRQDKIQAWHRGAIEAGAEWDAAIKQQLETAQIILLLISAHFIASNDCYDLLQQALQRHSAGTARVIPVILKPTDLRGSPFSHLSSLPTDGRPITLWHNRDEAFLNVVDGIRGAIESLER</sequence>
<dbReference type="SUPFAM" id="SSF52200">
    <property type="entry name" value="Toll/Interleukin receptor TIR domain"/>
    <property type="match status" value="1"/>
</dbReference>
<evidence type="ECO:0000313" key="2">
    <source>
        <dbReference type="EMBL" id="PSB35201.1"/>
    </source>
</evidence>
<keyword evidence="3" id="KW-1185">Reference proteome</keyword>
<dbReference type="Pfam" id="PF13676">
    <property type="entry name" value="TIR_2"/>
    <property type="match status" value="1"/>
</dbReference>
<name>A0A2T1ER65_9CYAN</name>
<dbReference type="InterPro" id="IPR054501">
    <property type="entry name" value="NCH2"/>
</dbReference>
<accession>A0A2T1ER65</accession>
<dbReference type="EMBL" id="PVWK01000010">
    <property type="protein sequence ID" value="PSB35201.1"/>
    <property type="molecule type" value="Genomic_DNA"/>
</dbReference>
<proteinExistence type="predicted"/>
<dbReference type="InterPro" id="IPR000157">
    <property type="entry name" value="TIR_dom"/>
</dbReference>
<dbReference type="GO" id="GO:0007165">
    <property type="term" value="P:signal transduction"/>
    <property type="evidence" value="ECO:0007669"/>
    <property type="project" value="InterPro"/>
</dbReference>
<organism evidence="2 3">
    <name type="scientific">Stenomitos frigidus ULC18</name>
    <dbReference type="NCBI Taxonomy" id="2107698"/>
    <lineage>
        <taxon>Bacteria</taxon>
        <taxon>Bacillati</taxon>
        <taxon>Cyanobacteriota</taxon>
        <taxon>Cyanophyceae</taxon>
        <taxon>Leptolyngbyales</taxon>
        <taxon>Leptolyngbyaceae</taxon>
        <taxon>Stenomitos</taxon>
    </lineage>
</organism>
<reference evidence="3" key="1">
    <citation type="submission" date="2018-02" db="EMBL/GenBank/DDBJ databases">
        <authorList>
            <person name="Moore K."/>
            <person name="Momper L."/>
        </authorList>
    </citation>
    <scope>NUCLEOTIDE SEQUENCE [LARGE SCALE GENOMIC DNA]</scope>
    <source>
        <strain evidence="3">ULC18</strain>
    </source>
</reference>
<gene>
    <name evidence="2" type="ORF">C7B82_01395</name>
</gene>
<feature type="domain" description="TIR" evidence="1">
    <location>
        <begin position="78"/>
        <end position="219"/>
    </location>
</feature>
<dbReference type="Pfam" id="PF22727">
    <property type="entry name" value="NCH2"/>
    <property type="match status" value="1"/>
</dbReference>
<evidence type="ECO:0000313" key="3">
    <source>
        <dbReference type="Proteomes" id="UP000239576"/>
    </source>
</evidence>
<reference evidence="2 3" key="2">
    <citation type="submission" date="2018-03" db="EMBL/GenBank/DDBJ databases">
        <title>The ancient ancestry and fast evolution of plastids.</title>
        <authorList>
            <person name="Moore K.R."/>
            <person name="Magnabosco C."/>
            <person name="Momper L."/>
            <person name="Gold D.A."/>
            <person name="Bosak T."/>
            <person name="Fournier G.P."/>
        </authorList>
    </citation>
    <scope>NUCLEOTIDE SEQUENCE [LARGE SCALE GENOMIC DNA]</scope>
    <source>
        <strain evidence="2 3">ULC18</strain>
    </source>
</reference>
<dbReference type="SMART" id="SM00255">
    <property type="entry name" value="TIR"/>
    <property type="match status" value="1"/>
</dbReference>
<dbReference type="Gene3D" id="3.40.50.10140">
    <property type="entry name" value="Toll/interleukin-1 receptor homology (TIR) domain"/>
    <property type="match status" value="1"/>
</dbReference>
<dbReference type="InterPro" id="IPR035897">
    <property type="entry name" value="Toll_tir_struct_dom_sf"/>
</dbReference>
<comment type="caution">
    <text evidence="2">The sequence shown here is derived from an EMBL/GenBank/DDBJ whole genome shotgun (WGS) entry which is preliminary data.</text>
</comment>